<keyword evidence="3" id="KW-1185">Reference proteome</keyword>
<keyword evidence="1" id="KW-0732">Signal</keyword>
<dbReference type="STRING" id="249352.SAMN05444395_101308"/>
<evidence type="ECO:0008006" key="4">
    <source>
        <dbReference type="Google" id="ProtNLM"/>
    </source>
</evidence>
<feature type="signal peptide" evidence="1">
    <location>
        <begin position="1"/>
        <end position="18"/>
    </location>
</feature>
<feature type="chain" id="PRO_5007894457" description="Outer membrane protein beta-barrel domain-containing protein" evidence="1">
    <location>
        <begin position="19"/>
        <end position="198"/>
    </location>
</feature>
<dbReference type="Proteomes" id="UP000077164">
    <property type="component" value="Unassembled WGS sequence"/>
</dbReference>
<organism evidence="2 3">
    <name type="scientific">Flavobacterium fryxellicola</name>
    <dbReference type="NCBI Taxonomy" id="249352"/>
    <lineage>
        <taxon>Bacteria</taxon>
        <taxon>Pseudomonadati</taxon>
        <taxon>Bacteroidota</taxon>
        <taxon>Flavobacteriia</taxon>
        <taxon>Flavobacteriales</taxon>
        <taxon>Flavobacteriaceae</taxon>
        <taxon>Flavobacterium</taxon>
    </lineage>
</organism>
<dbReference type="RefSeq" id="WP_066079265.1">
    <property type="nucleotide sequence ID" value="NZ_FRDK01000001.1"/>
</dbReference>
<sequence length="198" mass="22308">MKKVAVILILVFNLNVNAQEIGVEKSIFGIQVGFGTRAGIWLNNETKLTNSIALRSEIGLENDYTVGTHYEGAGFILQPIVSLEPRYYYNLEKRNSNGKKTNNNSGNYVSVRTSYHPDWFVLNLDDNITKTADLAIVPTWGLKRQIGAHFTYETAVGVGYRVVYVKEDSFDGNATNVDEDYNRNQYILHLQLAIGYAF</sequence>
<evidence type="ECO:0000313" key="3">
    <source>
        <dbReference type="Proteomes" id="UP000077164"/>
    </source>
</evidence>
<comment type="caution">
    <text evidence="2">The sequence shown here is derived from an EMBL/GenBank/DDBJ whole genome shotgun (WGS) entry which is preliminary data.</text>
</comment>
<dbReference type="EMBL" id="LVJE01000011">
    <property type="protein sequence ID" value="OAB28575.1"/>
    <property type="molecule type" value="Genomic_DNA"/>
</dbReference>
<accession>A0A167XPU2</accession>
<protein>
    <recommendedName>
        <fullName evidence="4">Outer membrane protein beta-barrel domain-containing protein</fullName>
    </recommendedName>
</protein>
<gene>
    <name evidence="2" type="ORF">FBFR_07745</name>
</gene>
<dbReference type="OrthoDB" id="883248at2"/>
<reference evidence="2 3" key="1">
    <citation type="submission" date="2016-03" db="EMBL/GenBank/DDBJ databases">
        <title>Draft genome sequence of Flavobacterium fryxellicola DSM 16209.</title>
        <authorList>
            <person name="Shin S.-K."/>
            <person name="Yi H."/>
        </authorList>
    </citation>
    <scope>NUCLEOTIDE SEQUENCE [LARGE SCALE GENOMIC DNA]</scope>
    <source>
        <strain evidence="2 3">DSM 16209</strain>
    </source>
</reference>
<evidence type="ECO:0000313" key="2">
    <source>
        <dbReference type="EMBL" id="OAB28575.1"/>
    </source>
</evidence>
<name>A0A167XPU2_9FLAO</name>
<proteinExistence type="predicted"/>
<evidence type="ECO:0000256" key="1">
    <source>
        <dbReference type="SAM" id="SignalP"/>
    </source>
</evidence>
<dbReference type="AlphaFoldDB" id="A0A167XPU2"/>